<dbReference type="GO" id="GO:0003887">
    <property type="term" value="F:DNA-directed DNA polymerase activity"/>
    <property type="evidence" value="ECO:0007669"/>
    <property type="project" value="UniProtKB-UniRule"/>
</dbReference>
<comment type="similarity">
    <text evidence="2 10">Belongs to the beta sliding clamp family.</text>
</comment>
<feature type="domain" description="DNA polymerase III beta sliding clamp N-terminal" evidence="11">
    <location>
        <begin position="1"/>
        <end position="118"/>
    </location>
</feature>
<dbReference type="GO" id="GO:0005737">
    <property type="term" value="C:cytoplasm"/>
    <property type="evidence" value="ECO:0007669"/>
    <property type="project" value="UniProtKB-SubCell"/>
</dbReference>
<dbReference type="PANTHER" id="PTHR30478">
    <property type="entry name" value="DNA POLYMERASE III SUBUNIT BETA"/>
    <property type="match status" value="1"/>
</dbReference>
<evidence type="ECO:0000256" key="4">
    <source>
        <dbReference type="ARBA" id="ARBA00022490"/>
    </source>
</evidence>
<dbReference type="InterPro" id="IPR022634">
    <property type="entry name" value="DNA_polIII_beta_N"/>
</dbReference>
<dbReference type="InterPro" id="IPR022637">
    <property type="entry name" value="DNA_polIII_beta_cen"/>
</dbReference>
<evidence type="ECO:0000256" key="2">
    <source>
        <dbReference type="ARBA" id="ARBA00010752"/>
    </source>
</evidence>
<keyword evidence="7 10" id="KW-0235">DNA replication</keyword>
<name>A0A1T4N3L3_9FIRM</name>
<dbReference type="OrthoDB" id="8421503at2"/>
<evidence type="ECO:0000256" key="7">
    <source>
        <dbReference type="ARBA" id="ARBA00022705"/>
    </source>
</evidence>
<keyword evidence="8 10" id="KW-0239">DNA-directed DNA polymerase</keyword>
<dbReference type="EMBL" id="FUXA01000008">
    <property type="protein sequence ID" value="SJZ73647.1"/>
    <property type="molecule type" value="Genomic_DNA"/>
</dbReference>
<dbReference type="GO" id="GO:0009360">
    <property type="term" value="C:DNA polymerase III complex"/>
    <property type="evidence" value="ECO:0007669"/>
    <property type="project" value="InterPro"/>
</dbReference>
<dbReference type="PANTHER" id="PTHR30478:SF0">
    <property type="entry name" value="BETA SLIDING CLAMP"/>
    <property type="match status" value="1"/>
</dbReference>
<dbReference type="GO" id="GO:0008408">
    <property type="term" value="F:3'-5' exonuclease activity"/>
    <property type="evidence" value="ECO:0007669"/>
    <property type="project" value="InterPro"/>
</dbReference>
<keyword evidence="4 10" id="KW-0963">Cytoplasm</keyword>
<dbReference type="GO" id="GO:0003677">
    <property type="term" value="F:DNA binding"/>
    <property type="evidence" value="ECO:0007669"/>
    <property type="project" value="UniProtKB-UniRule"/>
</dbReference>
<evidence type="ECO:0000256" key="10">
    <source>
        <dbReference type="PIRNR" id="PIRNR000804"/>
    </source>
</evidence>
<evidence type="ECO:0000256" key="3">
    <source>
        <dbReference type="ARBA" id="ARBA00021035"/>
    </source>
</evidence>
<dbReference type="RefSeq" id="WP_078787281.1">
    <property type="nucleotide sequence ID" value="NZ_CACZYW010000004.1"/>
</dbReference>
<dbReference type="GO" id="GO:0006271">
    <property type="term" value="P:DNA strand elongation involved in DNA replication"/>
    <property type="evidence" value="ECO:0007669"/>
    <property type="project" value="TreeGrafter"/>
</dbReference>
<feature type="domain" description="DNA polymerase III beta sliding clamp central" evidence="12">
    <location>
        <begin position="129"/>
        <end position="241"/>
    </location>
</feature>
<gene>
    <name evidence="14" type="ORF">SAMN02745110_01448</name>
</gene>
<dbReference type="InterPro" id="IPR022635">
    <property type="entry name" value="DNA_polIII_beta_C"/>
</dbReference>
<keyword evidence="15" id="KW-1185">Reference proteome</keyword>
<dbReference type="Gene3D" id="3.10.150.10">
    <property type="entry name" value="DNA Polymerase III, subunit A, domain 2"/>
    <property type="match status" value="2"/>
</dbReference>
<keyword evidence="6 10" id="KW-0548">Nucleotidyltransferase</keyword>
<evidence type="ECO:0000259" key="12">
    <source>
        <dbReference type="Pfam" id="PF02767"/>
    </source>
</evidence>
<dbReference type="AlphaFoldDB" id="A0A1T4N3L3"/>
<evidence type="ECO:0000313" key="14">
    <source>
        <dbReference type="EMBL" id="SJZ73647.1"/>
    </source>
</evidence>
<dbReference type="CDD" id="cd00140">
    <property type="entry name" value="beta_clamp"/>
    <property type="match status" value="1"/>
</dbReference>
<evidence type="ECO:0000313" key="15">
    <source>
        <dbReference type="Proteomes" id="UP000189857"/>
    </source>
</evidence>
<dbReference type="PIRSF" id="PIRSF000804">
    <property type="entry name" value="DNA_pol_III_b"/>
    <property type="match status" value="1"/>
</dbReference>
<keyword evidence="9" id="KW-0238">DNA-binding</keyword>
<accession>A0A1T4N3L3</accession>
<protein>
    <recommendedName>
        <fullName evidence="3 10">Beta sliding clamp</fullName>
    </recommendedName>
</protein>
<evidence type="ECO:0000256" key="1">
    <source>
        <dbReference type="ARBA" id="ARBA00004496"/>
    </source>
</evidence>
<dbReference type="Pfam" id="PF02767">
    <property type="entry name" value="DNA_pol3_beta_2"/>
    <property type="match status" value="1"/>
</dbReference>
<comment type="function">
    <text evidence="10">Confers DNA tethering and processivity to DNA polymerases and other proteins. Acts as a clamp, forming a ring around DNA (a reaction catalyzed by the clamp-loading complex) which diffuses in an ATP-independent manner freely and bidirectionally along dsDNA. Initially characterized for its ability to contact the catalytic subunit of DNA polymerase III (Pol III), a complex, multichain enzyme responsible for most of the replicative synthesis in bacteria; Pol III exhibits 3'-5' exonuclease proofreading activity. The beta chain is required for initiation of replication as well as for processivity of DNA replication.</text>
</comment>
<dbReference type="InterPro" id="IPR046938">
    <property type="entry name" value="DNA_clamp_sf"/>
</dbReference>
<organism evidence="14 15">
    <name type="scientific">Eubacterium ruminantium</name>
    <dbReference type="NCBI Taxonomy" id="42322"/>
    <lineage>
        <taxon>Bacteria</taxon>
        <taxon>Bacillati</taxon>
        <taxon>Bacillota</taxon>
        <taxon>Clostridia</taxon>
        <taxon>Eubacteriales</taxon>
        <taxon>Eubacteriaceae</taxon>
        <taxon>Eubacterium</taxon>
    </lineage>
</organism>
<evidence type="ECO:0000256" key="6">
    <source>
        <dbReference type="ARBA" id="ARBA00022695"/>
    </source>
</evidence>
<evidence type="ECO:0000259" key="11">
    <source>
        <dbReference type="Pfam" id="PF00712"/>
    </source>
</evidence>
<dbReference type="Proteomes" id="UP000189857">
    <property type="component" value="Unassembled WGS sequence"/>
</dbReference>
<evidence type="ECO:0000256" key="9">
    <source>
        <dbReference type="ARBA" id="ARBA00023125"/>
    </source>
</evidence>
<dbReference type="Pfam" id="PF02768">
    <property type="entry name" value="DNA_pol3_beta_3"/>
    <property type="match status" value="1"/>
</dbReference>
<sequence length="371" mass="41933">MRIKCKKSILSEGISIVSKAVSNKTTMPILQCILVEAVGGRIKLIANDLELGIETFIDGTIIEEGKIALEAKFFSDIVRKLPDSEIDIETNSDYKTTVYCEKTKAVVPCRSGEDFSYLPVIEKEKSISISQMTLRDVIRQTIFSISDNENTRLMTGECFEIKNNKLSVVSLDGHRISMRNIELKGENPDIKVVVPGKTLQEVSKILSGGIDDEVSIFFSDNHILFEFEDTRIVSRLIEGEYFKISQMLSIDHKIVVKANKRDLMAIIDRASIFIQETDKKPIVVSVKNDNNMYLRVDTNIGSLNEELEITKEGEEIIIGFNPKFIMDALRAIDDDTVNIYMYDSKSPCIIKDAEESYIYIILPININTSIY</sequence>
<evidence type="ECO:0000259" key="13">
    <source>
        <dbReference type="Pfam" id="PF02768"/>
    </source>
</evidence>
<dbReference type="SUPFAM" id="SSF55979">
    <property type="entry name" value="DNA clamp"/>
    <property type="match status" value="3"/>
</dbReference>
<evidence type="ECO:0000256" key="8">
    <source>
        <dbReference type="ARBA" id="ARBA00022932"/>
    </source>
</evidence>
<dbReference type="Pfam" id="PF00712">
    <property type="entry name" value="DNA_pol3_beta"/>
    <property type="match status" value="1"/>
</dbReference>
<dbReference type="NCBIfam" id="TIGR00663">
    <property type="entry name" value="dnan"/>
    <property type="match status" value="1"/>
</dbReference>
<comment type="subcellular location">
    <subcellularLocation>
        <location evidence="1 10">Cytoplasm</location>
    </subcellularLocation>
</comment>
<keyword evidence="5 10" id="KW-0808">Transferase</keyword>
<reference evidence="14 15" key="1">
    <citation type="submission" date="2017-02" db="EMBL/GenBank/DDBJ databases">
        <authorList>
            <person name="Peterson S.W."/>
        </authorList>
    </citation>
    <scope>NUCLEOTIDE SEQUENCE [LARGE SCALE GENOMIC DNA]</scope>
    <source>
        <strain evidence="14 15">ATCC 17233</strain>
    </source>
</reference>
<feature type="domain" description="DNA polymerase III beta sliding clamp C-terminal" evidence="13">
    <location>
        <begin position="251"/>
        <end position="363"/>
    </location>
</feature>
<dbReference type="SMART" id="SM00480">
    <property type="entry name" value="POL3Bc"/>
    <property type="match status" value="1"/>
</dbReference>
<comment type="subunit">
    <text evidence="10">Forms a ring-shaped head-to-tail homodimer around DNA.</text>
</comment>
<dbReference type="InterPro" id="IPR001001">
    <property type="entry name" value="DNA_polIII_beta"/>
</dbReference>
<evidence type="ECO:0000256" key="5">
    <source>
        <dbReference type="ARBA" id="ARBA00022679"/>
    </source>
</evidence>
<proteinExistence type="inferred from homology"/>